<dbReference type="AlphaFoldDB" id="A0A150TE53"/>
<dbReference type="EMBL" id="JEME01002937">
    <property type="protein sequence ID" value="KYG02778.1"/>
    <property type="molecule type" value="Genomic_DNA"/>
</dbReference>
<comment type="caution">
    <text evidence="1">The sequence shown here is derived from an EMBL/GenBank/DDBJ whole genome shotgun (WGS) entry which is preliminary data.</text>
</comment>
<proteinExistence type="predicted"/>
<protein>
    <submittedName>
        <fullName evidence="1">Uncharacterized protein</fullName>
    </submittedName>
</protein>
<gene>
    <name evidence="1" type="ORF">BE21_54370</name>
</gene>
<dbReference type="Proteomes" id="UP000075502">
    <property type="component" value="Unassembled WGS sequence"/>
</dbReference>
<organism evidence="1 2">
    <name type="scientific">Sorangium cellulosum</name>
    <name type="common">Polyangium cellulosum</name>
    <dbReference type="NCBI Taxonomy" id="56"/>
    <lineage>
        <taxon>Bacteria</taxon>
        <taxon>Pseudomonadati</taxon>
        <taxon>Myxococcota</taxon>
        <taxon>Polyangia</taxon>
        <taxon>Polyangiales</taxon>
        <taxon>Polyangiaceae</taxon>
        <taxon>Sorangium</taxon>
    </lineage>
</organism>
<evidence type="ECO:0000313" key="1">
    <source>
        <dbReference type="EMBL" id="KYG02778.1"/>
    </source>
</evidence>
<name>A0A150TE53_SORCE</name>
<accession>A0A150TE53</accession>
<reference evidence="1 2" key="1">
    <citation type="submission" date="2014-02" db="EMBL/GenBank/DDBJ databases">
        <title>The small core and large imbalanced accessory genome model reveals a collaborative survival strategy of Sorangium cellulosum strains in nature.</title>
        <authorList>
            <person name="Han K."/>
            <person name="Peng R."/>
            <person name="Blom J."/>
            <person name="Li Y.-Z."/>
        </authorList>
    </citation>
    <scope>NUCLEOTIDE SEQUENCE [LARGE SCALE GENOMIC DNA]</scope>
    <source>
        <strain evidence="1 2">So0007-03</strain>
    </source>
</reference>
<sequence length="143" mass="15322">MPVDAYPLARCAAIAARLAARPGAEDAVLAAESLSADTWEALHAHWLDAIRAEVGRGKRRLLSSYDAAYIAALEAERGPITAVDYARLAIASERGNDAQALRELGLPEGALIRLRRVWLERVVKDPAAAQEVRAAMRAAAEAP</sequence>
<evidence type="ECO:0000313" key="2">
    <source>
        <dbReference type="Proteomes" id="UP000075502"/>
    </source>
</evidence>